<reference evidence="3" key="1">
    <citation type="submission" date="2016-09" db="EMBL/GenBank/DDBJ databases">
        <authorList>
            <person name="Jeantristanb JTB J.-T."/>
            <person name="Ricardo R."/>
        </authorList>
    </citation>
    <scope>NUCLEOTIDE SEQUENCE [LARGE SCALE GENOMIC DNA]</scope>
</reference>
<dbReference type="Proteomes" id="UP000198372">
    <property type="component" value="Unassembled WGS sequence"/>
</dbReference>
<keyword evidence="3" id="KW-1185">Reference proteome</keyword>
<protein>
    <submittedName>
        <fullName evidence="2">BQ2448_1025 protein</fullName>
    </submittedName>
</protein>
<evidence type="ECO:0000313" key="3">
    <source>
        <dbReference type="Proteomes" id="UP000198372"/>
    </source>
</evidence>
<dbReference type="AlphaFoldDB" id="A0A238FAJ7"/>
<dbReference type="OrthoDB" id="2526820at2759"/>
<name>A0A238FAJ7_9BASI</name>
<feature type="region of interest" description="Disordered" evidence="1">
    <location>
        <begin position="1"/>
        <end position="79"/>
    </location>
</feature>
<evidence type="ECO:0000256" key="1">
    <source>
        <dbReference type="SAM" id="MobiDB-lite"/>
    </source>
</evidence>
<dbReference type="EMBL" id="FMSP01000003">
    <property type="protein sequence ID" value="SCV68904.1"/>
    <property type="molecule type" value="Genomic_DNA"/>
</dbReference>
<feature type="compositionally biased region" description="Low complexity" evidence="1">
    <location>
        <begin position="1"/>
        <end position="46"/>
    </location>
</feature>
<feature type="region of interest" description="Disordered" evidence="1">
    <location>
        <begin position="253"/>
        <end position="290"/>
    </location>
</feature>
<accession>A0A238FAJ7</accession>
<evidence type="ECO:0000313" key="2">
    <source>
        <dbReference type="EMBL" id="SCV68904.1"/>
    </source>
</evidence>
<feature type="compositionally biased region" description="Basic and acidic residues" evidence="1">
    <location>
        <begin position="258"/>
        <end position="280"/>
    </location>
</feature>
<sequence>MSSLSPNPSSPSASTSTVTGGPSTSLLSQPTSLEARLAASARQQQLKLHARLKRAEHKSPFVPKKHQQANSQKGKEKDLSNLLEPELVEMLRVNASLLESKSTMSLLPGSSDSKIRQQQDRLEARLKEVQDINRIREDLQKTRLDADDDDDGTQLDIDDEHGIVKAEEDIKPRIGELVVDPSSSPAHQTAIGSNSLTMKRRLALRAEVRHRCPPRMLAHLLTLCRMLPLFQQLSSSPPSSLCGSISLAESLRLQEPASTRERQATERRLQESKRKDEMRNQKLGKSLKGAFMKGGAGQGAAFANFMSHADSDDDEADDADEDDDDDPLLNAQEEMLKIQQGQLDEEEDRELNPYSHAYHMGRSRAIAEEKGLAKGGDAGQIIDVRMQL</sequence>
<proteinExistence type="predicted"/>
<organism evidence="2 3">
    <name type="scientific">Microbotryum intermedium</name>
    <dbReference type="NCBI Taxonomy" id="269621"/>
    <lineage>
        <taxon>Eukaryota</taxon>
        <taxon>Fungi</taxon>
        <taxon>Dikarya</taxon>
        <taxon>Basidiomycota</taxon>
        <taxon>Pucciniomycotina</taxon>
        <taxon>Microbotryomycetes</taxon>
        <taxon>Microbotryales</taxon>
        <taxon>Microbotryaceae</taxon>
        <taxon>Microbotryum</taxon>
    </lineage>
</organism>
<gene>
    <name evidence="2" type="ORF">BQ2448_1025</name>
</gene>